<protein>
    <recommendedName>
        <fullName evidence="4">Integral membrane protein</fullName>
    </recommendedName>
</protein>
<dbReference type="RefSeq" id="WP_344956797.1">
    <property type="nucleotide sequence ID" value="NZ_BAAAZG010000057.1"/>
</dbReference>
<sequence>MTTHRSISTAGLFADGPRLLKAALRLDSVITGVNGLAYLALAGPLEDLLGLHAGPARAIGAFLVAYALAVWAVSMPARVRRLAATAVIEMNVLWAVLSALAVITGWLDLNAAGAVWTVLQAAVVAGFAALQYTGLRRSR</sequence>
<organism evidence="2 3">
    <name type="scientific">Actinomadura miaoliensis</name>
    <dbReference type="NCBI Taxonomy" id="430685"/>
    <lineage>
        <taxon>Bacteria</taxon>
        <taxon>Bacillati</taxon>
        <taxon>Actinomycetota</taxon>
        <taxon>Actinomycetes</taxon>
        <taxon>Streptosporangiales</taxon>
        <taxon>Thermomonosporaceae</taxon>
        <taxon>Actinomadura</taxon>
    </lineage>
</organism>
<evidence type="ECO:0000313" key="3">
    <source>
        <dbReference type="Proteomes" id="UP001500683"/>
    </source>
</evidence>
<proteinExistence type="predicted"/>
<feature type="transmembrane region" description="Helical" evidence="1">
    <location>
        <begin position="86"/>
        <end position="107"/>
    </location>
</feature>
<keyword evidence="1" id="KW-0812">Transmembrane</keyword>
<comment type="caution">
    <text evidence="2">The sequence shown here is derived from an EMBL/GenBank/DDBJ whole genome shotgun (WGS) entry which is preliminary data.</text>
</comment>
<dbReference type="Proteomes" id="UP001500683">
    <property type="component" value="Unassembled WGS sequence"/>
</dbReference>
<evidence type="ECO:0000313" key="2">
    <source>
        <dbReference type="EMBL" id="GAA4098306.1"/>
    </source>
</evidence>
<keyword evidence="1" id="KW-1133">Transmembrane helix</keyword>
<feature type="transmembrane region" description="Helical" evidence="1">
    <location>
        <begin position="113"/>
        <end position="135"/>
    </location>
</feature>
<evidence type="ECO:0008006" key="4">
    <source>
        <dbReference type="Google" id="ProtNLM"/>
    </source>
</evidence>
<keyword evidence="3" id="KW-1185">Reference proteome</keyword>
<name>A0ABP7WX59_9ACTN</name>
<gene>
    <name evidence="2" type="ORF">GCM10022214_73450</name>
</gene>
<reference evidence="3" key="1">
    <citation type="journal article" date="2019" name="Int. J. Syst. Evol. Microbiol.">
        <title>The Global Catalogue of Microorganisms (GCM) 10K type strain sequencing project: providing services to taxonomists for standard genome sequencing and annotation.</title>
        <authorList>
            <consortium name="The Broad Institute Genomics Platform"/>
            <consortium name="The Broad Institute Genome Sequencing Center for Infectious Disease"/>
            <person name="Wu L."/>
            <person name="Ma J."/>
        </authorList>
    </citation>
    <scope>NUCLEOTIDE SEQUENCE [LARGE SCALE GENOMIC DNA]</scope>
    <source>
        <strain evidence="3">JCM 16702</strain>
    </source>
</reference>
<dbReference type="EMBL" id="BAAAZG010000057">
    <property type="protein sequence ID" value="GAA4098306.1"/>
    <property type="molecule type" value="Genomic_DNA"/>
</dbReference>
<accession>A0ABP7WX59</accession>
<feature type="transmembrane region" description="Helical" evidence="1">
    <location>
        <begin position="54"/>
        <end position="74"/>
    </location>
</feature>
<evidence type="ECO:0000256" key="1">
    <source>
        <dbReference type="SAM" id="Phobius"/>
    </source>
</evidence>
<keyword evidence="1" id="KW-0472">Membrane</keyword>